<protein>
    <submittedName>
        <fullName evidence="1">Protein FAM200B</fullName>
    </submittedName>
</protein>
<name>A0A7R8H6Y9_LEPSM</name>
<accession>A0A7R8H6Y9</accession>
<dbReference type="PANTHER" id="PTHR45913">
    <property type="entry name" value="EPM2A-INTERACTING PROTEIN 1"/>
    <property type="match status" value="1"/>
</dbReference>
<organism evidence="1 2">
    <name type="scientific">Lepeophtheirus salmonis</name>
    <name type="common">Salmon louse</name>
    <name type="synonym">Caligus salmonis</name>
    <dbReference type="NCBI Taxonomy" id="72036"/>
    <lineage>
        <taxon>Eukaryota</taxon>
        <taxon>Metazoa</taxon>
        <taxon>Ecdysozoa</taxon>
        <taxon>Arthropoda</taxon>
        <taxon>Crustacea</taxon>
        <taxon>Multicrustacea</taxon>
        <taxon>Hexanauplia</taxon>
        <taxon>Copepoda</taxon>
        <taxon>Siphonostomatoida</taxon>
        <taxon>Caligidae</taxon>
        <taxon>Lepeophtheirus</taxon>
    </lineage>
</organism>
<evidence type="ECO:0000313" key="1">
    <source>
        <dbReference type="EMBL" id="CAF2912884.1"/>
    </source>
</evidence>
<reference evidence="1" key="1">
    <citation type="submission" date="2021-02" db="EMBL/GenBank/DDBJ databases">
        <authorList>
            <person name="Bekaert M."/>
        </authorList>
    </citation>
    <scope>NUCLEOTIDE SEQUENCE</scope>
    <source>
        <strain evidence="1">IoA-00</strain>
    </source>
</reference>
<dbReference type="PANTHER" id="PTHR45913:SF19">
    <property type="entry name" value="LOW QUALITY PROTEIN: ZINC FINGER BED DOMAIN-CONTAINING PROTEIN 5-LIKE"/>
    <property type="match status" value="1"/>
</dbReference>
<gene>
    <name evidence="1" type="ORF">LSAA_8558</name>
</gene>
<sequence>MVDNLQCVVCSELLAKESLKPSKLTRHLETNHWELVNKPIEYFQRKQRELKLSAQVLNRSTTLNGKAQLATYLVAYRVAKEKKFHTVAEQFILPTSLDMVRTIFKNKSAEKLRIIHFSSNTTSRRI</sequence>
<proteinExistence type="predicted"/>
<dbReference type="Proteomes" id="UP000675881">
    <property type="component" value="Chromosome 4"/>
</dbReference>
<dbReference type="EMBL" id="HG994583">
    <property type="protein sequence ID" value="CAF2912884.1"/>
    <property type="molecule type" value="Genomic_DNA"/>
</dbReference>
<dbReference type="AlphaFoldDB" id="A0A7R8H6Y9"/>
<evidence type="ECO:0000313" key="2">
    <source>
        <dbReference type="Proteomes" id="UP000675881"/>
    </source>
</evidence>
<keyword evidence="2" id="KW-1185">Reference proteome</keyword>
<dbReference type="OrthoDB" id="6341436at2759"/>